<proteinExistence type="predicted"/>
<sequence>MKTKKKTLSSVKKKAWGVFSPFIRKRDCLLSTGSPEYGECCTCGEPLPFKELQAGHFRPKKSGNYFSEKGVHAQCYQCNMYGKNGGEKGMPLEYYDYLVELYGKKTANKLKKENQLIKKYTILDLEELIEYYKTKLEEME</sequence>
<evidence type="ECO:0000313" key="1">
    <source>
        <dbReference type="EMBL" id="KKM65804.1"/>
    </source>
</evidence>
<dbReference type="EMBL" id="LAZR01010656">
    <property type="protein sequence ID" value="KKM65804.1"/>
    <property type="molecule type" value="Genomic_DNA"/>
</dbReference>
<dbReference type="Gene3D" id="1.10.30.50">
    <property type="match status" value="1"/>
</dbReference>
<dbReference type="Pfam" id="PF05766">
    <property type="entry name" value="NinG"/>
    <property type="match status" value="1"/>
</dbReference>
<protein>
    <submittedName>
        <fullName evidence="1">Uncharacterized protein</fullName>
    </submittedName>
</protein>
<dbReference type="AlphaFoldDB" id="A0A0F9J7S2"/>
<organism evidence="1">
    <name type="scientific">marine sediment metagenome</name>
    <dbReference type="NCBI Taxonomy" id="412755"/>
    <lineage>
        <taxon>unclassified sequences</taxon>
        <taxon>metagenomes</taxon>
        <taxon>ecological metagenomes</taxon>
    </lineage>
</organism>
<accession>A0A0F9J7S2</accession>
<dbReference type="InterPro" id="IPR008713">
    <property type="entry name" value="Phage_lambda_NinG"/>
</dbReference>
<name>A0A0F9J7S2_9ZZZZ</name>
<comment type="caution">
    <text evidence="1">The sequence shown here is derived from an EMBL/GenBank/DDBJ whole genome shotgun (WGS) entry which is preliminary data.</text>
</comment>
<gene>
    <name evidence="1" type="ORF">LCGC14_1487500</name>
</gene>
<reference evidence="1" key="1">
    <citation type="journal article" date="2015" name="Nature">
        <title>Complex archaea that bridge the gap between prokaryotes and eukaryotes.</title>
        <authorList>
            <person name="Spang A."/>
            <person name="Saw J.H."/>
            <person name="Jorgensen S.L."/>
            <person name="Zaremba-Niedzwiedzka K."/>
            <person name="Martijn J."/>
            <person name="Lind A.E."/>
            <person name="van Eijk R."/>
            <person name="Schleper C."/>
            <person name="Guy L."/>
            <person name="Ettema T.J."/>
        </authorList>
    </citation>
    <scope>NUCLEOTIDE SEQUENCE</scope>
</reference>